<keyword evidence="3" id="KW-1185">Reference proteome</keyword>
<dbReference type="EMBL" id="PUHP01000037">
    <property type="protein sequence ID" value="TQN74442.1"/>
    <property type="molecule type" value="Genomic_DNA"/>
</dbReference>
<proteinExistence type="predicted"/>
<evidence type="ECO:0000313" key="3">
    <source>
        <dbReference type="Proteomes" id="UP000326340"/>
    </source>
</evidence>
<accession>A0A5Q4C514</accession>
<feature type="compositionally biased region" description="Polar residues" evidence="1">
    <location>
        <begin position="22"/>
        <end position="32"/>
    </location>
</feature>
<sequence length="145" mass="15886">MMATRPRPWCNVQMGHWGTLPPSDSQKSKPNVQACSRPKAKVRRAVSTLQPVLTSGLDAASTENLFRKIDADLSSTQGLVSRQACPVYDFANSARTALTRPDIDLCTPVNNGDETPVFSIGGLVDQDTPRLGLRRYYCFSSTARL</sequence>
<dbReference type="Proteomes" id="UP000326340">
    <property type="component" value="Unassembled WGS sequence"/>
</dbReference>
<comment type="caution">
    <text evidence="2">The sequence shown here is derived from an EMBL/GenBank/DDBJ whole genome shotgun (WGS) entry which is preliminary data.</text>
</comment>
<reference evidence="2 3" key="1">
    <citation type="journal article" date="2019" name="Sci. Rep.">
        <title>Colletotrichum shisoi sp. nov., an anthracnose pathogen of Perilla frutescens in Japan: molecular phylogenetic, morphological and genomic evidence.</title>
        <authorList>
            <person name="Gan P."/>
            <person name="Tsushima A."/>
            <person name="Hiroyama R."/>
            <person name="Narusaka M."/>
            <person name="Takano Y."/>
            <person name="Narusaka Y."/>
            <person name="Kawaradani M."/>
            <person name="Damm U."/>
            <person name="Shirasu K."/>
        </authorList>
    </citation>
    <scope>NUCLEOTIDE SEQUENCE [LARGE SCALE GENOMIC DNA]</scope>
    <source>
        <strain evidence="2 3">PG-2018a</strain>
    </source>
</reference>
<evidence type="ECO:0000313" key="2">
    <source>
        <dbReference type="EMBL" id="TQN74442.1"/>
    </source>
</evidence>
<evidence type="ECO:0000256" key="1">
    <source>
        <dbReference type="SAM" id="MobiDB-lite"/>
    </source>
</evidence>
<gene>
    <name evidence="2" type="ORF">CSHISOI_01054</name>
</gene>
<protein>
    <submittedName>
        <fullName evidence="2">Uncharacterized protein</fullName>
    </submittedName>
</protein>
<feature type="region of interest" description="Disordered" evidence="1">
    <location>
        <begin position="1"/>
        <end position="32"/>
    </location>
</feature>
<name>A0A5Q4C514_9PEZI</name>
<dbReference type="AlphaFoldDB" id="A0A5Q4C514"/>
<organism evidence="2 3">
    <name type="scientific">Colletotrichum shisoi</name>
    <dbReference type="NCBI Taxonomy" id="2078593"/>
    <lineage>
        <taxon>Eukaryota</taxon>
        <taxon>Fungi</taxon>
        <taxon>Dikarya</taxon>
        <taxon>Ascomycota</taxon>
        <taxon>Pezizomycotina</taxon>
        <taxon>Sordariomycetes</taxon>
        <taxon>Hypocreomycetidae</taxon>
        <taxon>Glomerellales</taxon>
        <taxon>Glomerellaceae</taxon>
        <taxon>Colletotrichum</taxon>
        <taxon>Colletotrichum destructivum species complex</taxon>
    </lineage>
</organism>